<keyword evidence="9" id="KW-1185">Reference proteome</keyword>
<dbReference type="GO" id="GO:0005524">
    <property type="term" value="F:ATP binding"/>
    <property type="evidence" value="ECO:0007669"/>
    <property type="project" value="UniProtKB-UniRule"/>
</dbReference>
<dbReference type="InterPro" id="IPR011063">
    <property type="entry name" value="TilS/TtcA_N"/>
</dbReference>
<keyword evidence="3 6" id="KW-0547">Nucleotide-binding</keyword>
<keyword evidence="2 6" id="KW-0819">tRNA processing</keyword>
<dbReference type="HAMAP" id="MF_01161">
    <property type="entry name" value="tRNA_Ile_lys_synt"/>
    <property type="match status" value="1"/>
</dbReference>
<dbReference type="PANTHER" id="PTHR43033:SF1">
    <property type="entry name" value="TRNA(ILE)-LYSIDINE SYNTHASE-RELATED"/>
    <property type="match status" value="1"/>
</dbReference>
<evidence type="ECO:0000256" key="4">
    <source>
        <dbReference type="ARBA" id="ARBA00022840"/>
    </source>
</evidence>
<keyword evidence="1 6" id="KW-0436">Ligase</keyword>
<dbReference type="EC" id="6.3.4.19" evidence="6"/>
<dbReference type="GO" id="GO:0032267">
    <property type="term" value="F:tRNA(Ile)-lysidine synthase activity"/>
    <property type="evidence" value="ECO:0007669"/>
    <property type="project" value="UniProtKB-EC"/>
</dbReference>
<dbReference type="AlphaFoldDB" id="A0A1M4X066"/>
<keyword evidence="6" id="KW-0963">Cytoplasm</keyword>
<evidence type="ECO:0000256" key="5">
    <source>
        <dbReference type="ARBA" id="ARBA00048539"/>
    </source>
</evidence>
<dbReference type="Pfam" id="PF01171">
    <property type="entry name" value="ATP_bind_3"/>
    <property type="match status" value="1"/>
</dbReference>
<gene>
    <name evidence="6" type="primary">tilS</name>
    <name evidence="8" type="ORF">SAMN02745164_01306</name>
</gene>
<dbReference type="InterPro" id="IPR012795">
    <property type="entry name" value="tRNA_Ile_lys_synt_N"/>
</dbReference>
<name>A0A1M4X066_MARH1</name>
<dbReference type="Proteomes" id="UP000184334">
    <property type="component" value="Unassembled WGS sequence"/>
</dbReference>
<feature type="binding site" evidence="6">
    <location>
        <begin position="28"/>
        <end position="33"/>
    </location>
    <ligand>
        <name>ATP</name>
        <dbReference type="ChEBI" id="CHEBI:30616"/>
    </ligand>
</feature>
<feature type="domain" description="tRNA(Ile)-lysidine/2-thiocytidine synthase N-terminal" evidence="7">
    <location>
        <begin position="23"/>
        <end position="202"/>
    </location>
</feature>
<evidence type="ECO:0000256" key="1">
    <source>
        <dbReference type="ARBA" id="ARBA00022598"/>
    </source>
</evidence>
<dbReference type="InterPro" id="IPR012094">
    <property type="entry name" value="tRNA_Ile_lys_synt"/>
</dbReference>
<comment type="subcellular location">
    <subcellularLocation>
        <location evidence="6">Cytoplasm</location>
    </subcellularLocation>
</comment>
<evidence type="ECO:0000256" key="2">
    <source>
        <dbReference type="ARBA" id="ARBA00022694"/>
    </source>
</evidence>
<keyword evidence="4 6" id="KW-0067">ATP-binding</keyword>
<dbReference type="NCBIfam" id="TIGR02432">
    <property type="entry name" value="lysidine_TilS_N"/>
    <property type="match status" value="1"/>
</dbReference>
<accession>A0A1M4X066</accession>
<comment type="domain">
    <text evidence="6">The N-terminal region contains the highly conserved SGGXDS motif, predicted to be a P-loop motif involved in ATP binding.</text>
</comment>
<dbReference type="CDD" id="cd01992">
    <property type="entry name" value="TilS_N"/>
    <property type="match status" value="1"/>
</dbReference>
<dbReference type="STRING" id="1122195.SAMN02745164_01306"/>
<dbReference type="InterPro" id="IPR014729">
    <property type="entry name" value="Rossmann-like_a/b/a_fold"/>
</dbReference>
<comment type="catalytic activity">
    <reaction evidence="5 6">
        <text>cytidine(34) in tRNA(Ile2) + L-lysine + ATP = lysidine(34) in tRNA(Ile2) + AMP + diphosphate + H(+)</text>
        <dbReference type="Rhea" id="RHEA:43744"/>
        <dbReference type="Rhea" id="RHEA-COMP:10625"/>
        <dbReference type="Rhea" id="RHEA-COMP:10670"/>
        <dbReference type="ChEBI" id="CHEBI:15378"/>
        <dbReference type="ChEBI" id="CHEBI:30616"/>
        <dbReference type="ChEBI" id="CHEBI:32551"/>
        <dbReference type="ChEBI" id="CHEBI:33019"/>
        <dbReference type="ChEBI" id="CHEBI:82748"/>
        <dbReference type="ChEBI" id="CHEBI:83665"/>
        <dbReference type="ChEBI" id="CHEBI:456215"/>
        <dbReference type="EC" id="6.3.4.19"/>
    </reaction>
</comment>
<proteinExistence type="inferred from homology"/>
<dbReference type="PANTHER" id="PTHR43033">
    <property type="entry name" value="TRNA(ILE)-LYSIDINE SYNTHASE-RELATED"/>
    <property type="match status" value="1"/>
</dbReference>
<comment type="function">
    <text evidence="6">Ligates lysine onto the cytidine present at position 34 of the AUA codon-specific tRNA(Ile) that contains the anticodon CAU, in an ATP-dependent manner. Cytidine is converted to lysidine, thus changing the amino acid specificity of the tRNA from methionine to isoleucine.</text>
</comment>
<protein>
    <recommendedName>
        <fullName evidence="6">tRNA(Ile)-lysidine synthase</fullName>
        <ecNumber evidence="6">6.3.4.19</ecNumber>
    </recommendedName>
    <alternativeName>
        <fullName evidence="6">tRNA(Ile)-2-lysyl-cytidine synthase</fullName>
    </alternativeName>
    <alternativeName>
        <fullName evidence="6">tRNA(Ile)-lysidine synthetase</fullName>
    </alternativeName>
</protein>
<comment type="caution">
    <text evidence="8">The sequence shown here is derived from an EMBL/GenBank/DDBJ whole genome shotgun (WGS) entry which is preliminary data.</text>
</comment>
<evidence type="ECO:0000256" key="3">
    <source>
        <dbReference type="ARBA" id="ARBA00022741"/>
    </source>
</evidence>
<dbReference type="GO" id="GO:0006400">
    <property type="term" value="P:tRNA modification"/>
    <property type="evidence" value="ECO:0007669"/>
    <property type="project" value="UniProtKB-UniRule"/>
</dbReference>
<evidence type="ECO:0000313" key="8">
    <source>
        <dbReference type="EMBL" id="SHE86898.1"/>
    </source>
</evidence>
<comment type="similarity">
    <text evidence="6">Belongs to the tRNA(Ile)-lysidine synthase family.</text>
</comment>
<evidence type="ECO:0000256" key="6">
    <source>
        <dbReference type="HAMAP-Rule" id="MF_01161"/>
    </source>
</evidence>
<evidence type="ECO:0000259" key="7">
    <source>
        <dbReference type="Pfam" id="PF01171"/>
    </source>
</evidence>
<dbReference type="OrthoDB" id="9807403at2"/>
<dbReference type="Gene3D" id="3.40.50.620">
    <property type="entry name" value="HUPs"/>
    <property type="match status" value="1"/>
</dbReference>
<dbReference type="GO" id="GO:0005737">
    <property type="term" value="C:cytoplasm"/>
    <property type="evidence" value="ECO:0007669"/>
    <property type="project" value="UniProtKB-SubCell"/>
</dbReference>
<dbReference type="SUPFAM" id="SSF52402">
    <property type="entry name" value="Adenine nucleotide alpha hydrolases-like"/>
    <property type="match status" value="1"/>
</dbReference>
<dbReference type="EMBL" id="FQUI01000019">
    <property type="protein sequence ID" value="SHE86898.1"/>
    <property type="molecule type" value="Genomic_DNA"/>
</dbReference>
<organism evidence="8 9">
    <name type="scientific">Marinitoga hydrogenitolerans (strain DSM 16785 / JCM 12826 / AT1271)</name>
    <dbReference type="NCBI Taxonomy" id="1122195"/>
    <lineage>
        <taxon>Bacteria</taxon>
        <taxon>Thermotogati</taxon>
        <taxon>Thermotogota</taxon>
        <taxon>Thermotogae</taxon>
        <taxon>Petrotogales</taxon>
        <taxon>Petrotogaceae</taxon>
        <taxon>Marinitoga</taxon>
    </lineage>
</organism>
<evidence type="ECO:0000313" key="9">
    <source>
        <dbReference type="Proteomes" id="UP000184334"/>
    </source>
</evidence>
<dbReference type="RefSeq" id="WP_072864694.1">
    <property type="nucleotide sequence ID" value="NZ_FQUI01000019.1"/>
</dbReference>
<sequence length="316" mass="37340">MKIEYEVLKFIKKYDMYEDGDRILLGVSGGRDSMVMLDILHKLKDNLGISLGVAHFNHSLRETSDEEELFVKSECRKRSLPFYSKKEDVKKYALENKIGIEEAARELRYNFFNELLEAKRYDKIAIAHYSKDLSETVIYRLVKGTGILGIGGILPIYKNVTRPILSLNFEILEKYVTINNVKYIVDESNFDTKYIRNKIRHEILPKFHEINEQYEDAIFRFAEITWEYRKYLEVIYNERVKIEGNIYKILIKKDFLDKEILRMIFLNLGQFPPSKLEVEKILSMKSKGKRKINNLFLEKEKNMLYISKEVNTLGGE</sequence>
<reference evidence="8" key="1">
    <citation type="submission" date="2016-11" db="EMBL/GenBank/DDBJ databases">
        <authorList>
            <person name="Varghese N."/>
            <person name="Submissions S."/>
        </authorList>
    </citation>
    <scope>NUCLEOTIDE SEQUENCE [LARGE SCALE GENOMIC DNA]</scope>
    <source>
        <strain evidence="8">DSM 16785</strain>
    </source>
</reference>